<feature type="domain" description="Major facilitator superfamily (MFS) profile" evidence="7">
    <location>
        <begin position="91"/>
        <end position="601"/>
    </location>
</feature>
<sequence>MADTKTAATGEADHPVVAELEATHPSSADNARSYASSITAAPAVDKTLSTDSDALSRKDEGEFGAEDKGTKTPEEIERESKYLTGTKLVLVFVGMLLSILLIALDQTILAPALPVIASKFQALDQIAWIASAYFLTQTAFLLLYGQILTLFDRKWTFLFAILIFELGSLVCAVAKNVDVLIFGRAFAGCGAAGIFVSCLSIIAEVTRLEDRPKLFGLFGAVFALSSVIGPLMGGAFTDHVSWRWCFFINLPIGALTVVAIMFILGPQPPPPMTETVASYTERKFKRWTFGLWTPPRTSLAFRLFALDYIGTVLMIATIACLVLALQWGGVKYAWHDGPVVATLVVFAILVPTVVLFEWKFAGPSRILPLGYFVDRSQAGACMCAFFTMFVLLVSTYYLPTFYQATRFHSATKSGIDILPFMLGVTIAAGVCGALISTFGSYWPFLVFGPIFSCIGSGLLYTVDEHTSSAKLIGFQIILAIGVGAVLQNTIIAVQADCDDETEVPQKTALVTFAQLVGGTIGIAIASSIFGTKLGSSLHEFAPEAPFQLVRNSVEAIPTLPKAMQPGVIHAYTTALKDVFIIGAAAGGLTSLCAIPIRNLSVKGKNMAGGGAA</sequence>
<feature type="compositionally biased region" description="Basic and acidic residues" evidence="5">
    <location>
        <begin position="54"/>
        <end position="76"/>
    </location>
</feature>
<feature type="transmembrane region" description="Helical" evidence="6">
    <location>
        <begin position="378"/>
        <end position="397"/>
    </location>
</feature>
<feature type="transmembrane region" description="Helical" evidence="6">
    <location>
        <begin position="417"/>
        <end position="435"/>
    </location>
</feature>
<feature type="region of interest" description="Disordered" evidence="5">
    <location>
        <begin position="49"/>
        <end position="76"/>
    </location>
</feature>
<feature type="transmembrane region" description="Helical" evidence="6">
    <location>
        <begin position="472"/>
        <end position="495"/>
    </location>
</feature>
<dbReference type="PRINTS" id="PR01036">
    <property type="entry name" value="TCRTETB"/>
</dbReference>
<evidence type="ECO:0000259" key="7">
    <source>
        <dbReference type="PROSITE" id="PS50850"/>
    </source>
</evidence>
<gene>
    <name evidence="8" type="ORF">RHTO0S_14e04720g</name>
</gene>
<dbReference type="PANTHER" id="PTHR23501">
    <property type="entry name" value="MAJOR FACILITATOR SUPERFAMILY"/>
    <property type="match status" value="1"/>
</dbReference>
<keyword evidence="4 6" id="KW-0472">Membrane</keyword>
<evidence type="ECO:0000256" key="4">
    <source>
        <dbReference type="ARBA" id="ARBA00023136"/>
    </source>
</evidence>
<keyword evidence="3 6" id="KW-1133">Transmembrane helix</keyword>
<feature type="transmembrane region" description="Helical" evidence="6">
    <location>
        <begin position="214"/>
        <end position="235"/>
    </location>
</feature>
<feature type="region of interest" description="Disordered" evidence="5">
    <location>
        <begin position="1"/>
        <end position="33"/>
    </location>
</feature>
<dbReference type="InterPro" id="IPR011701">
    <property type="entry name" value="MFS"/>
</dbReference>
<organism evidence="8">
    <name type="scientific">Rhodotorula toruloides</name>
    <name type="common">Yeast</name>
    <name type="synonym">Rhodosporidium toruloides</name>
    <dbReference type="NCBI Taxonomy" id="5286"/>
    <lineage>
        <taxon>Eukaryota</taxon>
        <taxon>Fungi</taxon>
        <taxon>Dikarya</taxon>
        <taxon>Basidiomycota</taxon>
        <taxon>Pucciniomycotina</taxon>
        <taxon>Microbotryomycetes</taxon>
        <taxon>Sporidiobolales</taxon>
        <taxon>Sporidiobolaceae</taxon>
        <taxon>Rhodotorula</taxon>
    </lineage>
</organism>
<feature type="transmembrane region" description="Helical" evidence="6">
    <location>
        <begin position="442"/>
        <end position="460"/>
    </location>
</feature>
<comment type="subcellular location">
    <subcellularLocation>
        <location evidence="1">Membrane</location>
        <topology evidence="1">Multi-pass membrane protein</topology>
    </subcellularLocation>
</comment>
<keyword evidence="2 6" id="KW-0812">Transmembrane</keyword>
<dbReference type="Gene3D" id="1.20.1250.20">
    <property type="entry name" value="MFS general substrate transporter like domains"/>
    <property type="match status" value="1"/>
</dbReference>
<dbReference type="Pfam" id="PF07690">
    <property type="entry name" value="MFS_1"/>
    <property type="match status" value="1"/>
</dbReference>
<protein>
    <submittedName>
        <fullName evidence="8">RHTO0S14e04720g1_1</fullName>
    </submittedName>
</protein>
<accession>A0A061BHZ1</accession>
<dbReference type="EMBL" id="LK052949">
    <property type="protein sequence ID" value="CDR47520.1"/>
    <property type="molecule type" value="Genomic_DNA"/>
</dbReference>
<dbReference type="PROSITE" id="PS50850">
    <property type="entry name" value="MFS"/>
    <property type="match status" value="1"/>
</dbReference>
<dbReference type="InterPro" id="IPR020846">
    <property type="entry name" value="MFS_dom"/>
</dbReference>
<dbReference type="AlphaFoldDB" id="A0A061BHZ1"/>
<feature type="transmembrane region" description="Helical" evidence="6">
    <location>
        <begin position="181"/>
        <end position="202"/>
    </location>
</feature>
<evidence type="ECO:0000256" key="1">
    <source>
        <dbReference type="ARBA" id="ARBA00004141"/>
    </source>
</evidence>
<feature type="transmembrane region" description="Helical" evidence="6">
    <location>
        <begin position="305"/>
        <end position="327"/>
    </location>
</feature>
<dbReference type="GO" id="GO:0022857">
    <property type="term" value="F:transmembrane transporter activity"/>
    <property type="evidence" value="ECO:0007669"/>
    <property type="project" value="InterPro"/>
</dbReference>
<feature type="transmembrane region" description="Helical" evidence="6">
    <location>
        <begin position="88"/>
        <end position="113"/>
    </location>
</feature>
<feature type="transmembrane region" description="Helical" evidence="6">
    <location>
        <begin position="578"/>
        <end position="596"/>
    </location>
</feature>
<dbReference type="GO" id="GO:0005886">
    <property type="term" value="C:plasma membrane"/>
    <property type="evidence" value="ECO:0007669"/>
    <property type="project" value="TreeGrafter"/>
</dbReference>
<feature type="transmembrane region" description="Helical" evidence="6">
    <location>
        <begin position="241"/>
        <end position="264"/>
    </location>
</feature>
<dbReference type="InterPro" id="IPR036259">
    <property type="entry name" value="MFS_trans_sf"/>
</dbReference>
<feature type="transmembrane region" description="Helical" evidence="6">
    <location>
        <begin position="339"/>
        <end position="358"/>
    </location>
</feature>
<dbReference type="CDD" id="cd17502">
    <property type="entry name" value="MFS_Azr1_MDR_like"/>
    <property type="match status" value="1"/>
</dbReference>
<reference evidence="8" key="1">
    <citation type="journal article" date="2014" name="Genome Announc.">
        <title>Draft genome sequence of Rhodosporidium toruloides CECT1137, an oleaginous yeast of biotechnological interest.</title>
        <authorList>
            <person name="Morin N."/>
            <person name="Calcas X."/>
            <person name="Devillers H."/>
            <person name="Durrens P."/>
            <person name="Sherman D.J."/>
            <person name="Nicaud J.-M."/>
            <person name="Neuveglise C."/>
        </authorList>
    </citation>
    <scope>NUCLEOTIDE SEQUENCE</scope>
    <source>
        <strain evidence="8">CECT1137</strain>
    </source>
</reference>
<feature type="transmembrane region" description="Helical" evidence="6">
    <location>
        <begin position="156"/>
        <end position="175"/>
    </location>
</feature>
<evidence type="ECO:0000256" key="2">
    <source>
        <dbReference type="ARBA" id="ARBA00022692"/>
    </source>
</evidence>
<proteinExistence type="predicted"/>
<evidence type="ECO:0000256" key="5">
    <source>
        <dbReference type="SAM" id="MobiDB-lite"/>
    </source>
</evidence>
<feature type="transmembrane region" description="Helical" evidence="6">
    <location>
        <begin position="507"/>
        <end position="529"/>
    </location>
</feature>
<dbReference type="SUPFAM" id="SSF103473">
    <property type="entry name" value="MFS general substrate transporter"/>
    <property type="match status" value="1"/>
</dbReference>
<evidence type="ECO:0000256" key="3">
    <source>
        <dbReference type="ARBA" id="ARBA00022989"/>
    </source>
</evidence>
<evidence type="ECO:0000313" key="8">
    <source>
        <dbReference type="EMBL" id="CDR47520.1"/>
    </source>
</evidence>
<name>A0A061BHZ1_RHOTO</name>
<evidence type="ECO:0000256" key="6">
    <source>
        <dbReference type="SAM" id="Phobius"/>
    </source>
</evidence>
<dbReference type="Gene3D" id="1.20.1720.10">
    <property type="entry name" value="Multidrug resistance protein D"/>
    <property type="match status" value="1"/>
</dbReference>
<feature type="transmembrane region" description="Helical" evidence="6">
    <location>
        <begin position="125"/>
        <end position="144"/>
    </location>
</feature>
<dbReference type="PANTHER" id="PTHR23501:SF198">
    <property type="entry name" value="AZOLE RESISTANCE PROTEIN 1-RELATED"/>
    <property type="match status" value="1"/>
</dbReference>
<feature type="compositionally biased region" description="Polar residues" evidence="5">
    <location>
        <begin position="24"/>
        <end position="33"/>
    </location>
</feature>
<dbReference type="OrthoDB" id="10021397at2759"/>